<dbReference type="KEGG" id="fer:FNB15_09595"/>
<dbReference type="InterPro" id="IPR009389">
    <property type="entry name" value="DUF1045"/>
</dbReference>
<gene>
    <name evidence="1" type="ORF">FNB15_09595</name>
</gene>
<dbReference type="Proteomes" id="UP000317496">
    <property type="component" value="Chromosome"/>
</dbReference>
<evidence type="ECO:0000313" key="2">
    <source>
        <dbReference type="Proteomes" id="UP000317496"/>
    </source>
</evidence>
<name>A0A516H159_9PROT</name>
<accession>A0A516H159</accession>
<dbReference type="NCBIfam" id="TIGR03223">
    <property type="entry name" value="Phn_opern_protn"/>
    <property type="match status" value="1"/>
</dbReference>
<keyword evidence="2" id="KW-1185">Reference proteome</keyword>
<dbReference type="OrthoDB" id="4954742at2"/>
<proteinExistence type="predicted"/>
<reference evidence="1 2" key="1">
    <citation type="submission" date="2019-07" db="EMBL/GenBank/DDBJ databases">
        <title>Genome sequencing for Ferrovibrio sp. K5.</title>
        <authorList>
            <person name="Park S.-J."/>
        </authorList>
    </citation>
    <scope>NUCLEOTIDE SEQUENCE [LARGE SCALE GENOMIC DNA]</scope>
    <source>
        <strain evidence="1 2">K5</strain>
    </source>
</reference>
<dbReference type="PIRSF" id="PIRSF033328">
    <property type="entry name" value="Phest_Mll4975"/>
    <property type="match status" value="1"/>
</dbReference>
<dbReference type="RefSeq" id="WP_144068483.1">
    <property type="nucleotide sequence ID" value="NZ_CP041636.1"/>
</dbReference>
<sequence length="230" mass="25566">MAPRFALYVAPATDHPLHDIAARWLGWDPETGAQYLAVPAAGLDAGRIASLTADPRRYGFHGTLKPPFHLAEGCDEGQLIMALETFAATRRPLRLTLTPAALGSFLALRPAVPSAELDALAADCIRTFDRFRAPPSEQELARRRAAGLSARQEQYLRDWGYPYIFEEFRMHFTLTGRIKDATERGLLLDHLTELTAPALRKDFMLDEVCLFVQGEPSANFRIAGRYRLGG</sequence>
<protein>
    <submittedName>
        <fullName evidence="1">DUF1045 domain-containing protein</fullName>
    </submittedName>
</protein>
<dbReference type="Pfam" id="PF06299">
    <property type="entry name" value="DUF1045"/>
    <property type="match status" value="1"/>
</dbReference>
<dbReference type="AlphaFoldDB" id="A0A516H159"/>
<dbReference type="EMBL" id="CP041636">
    <property type="protein sequence ID" value="QDO97502.1"/>
    <property type="molecule type" value="Genomic_DNA"/>
</dbReference>
<dbReference type="Gene3D" id="3.90.1140.10">
    <property type="entry name" value="Cyclic phosphodiesterase"/>
    <property type="match status" value="1"/>
</dbReference>
<organism evidence="1 2">
    <name type="scientific">Ferrovibrio terrae</name>
    <dbReference type="NCBI Taxonomy" id="2594003"/>
    <lineage>
        <taxon>Bacteria</taxon>
        <taxon>Pseudomonadati</taxon>
        <taxon>Pseudomonadota</taxon>
        <taxon>Alphaproteobacteria</taxon>
        <taxon>Rhodospirillales</taxon>
        <taxon>Rhodospirillaceae</taxon>
        <taxon>Ferrovibrio</taxon>
    </lineage>
</organism>
<evidence type="ECO:0000313" key="1">
    <source>
        <dbReference type="EMBL" id="QDO97502.1"/>
    </source>
</evidence>